<dbReference type="PROSITE" id="PS50004">
    <property type="entry name" value="C2"/>
    <property type="match status" value="1"/>
</dbReference>
<evidence type="ECO:0000256" key="2">
    <source>
        <dbReference type="ARBA" id="ARBA00022837"/>
    </source>
</evidence>
<feature type="domain" description="C2" evidence="3">
    <location>
        <begin position="1"/>
        <end position="141"/>
    </location>
</feature>
<dbReference type="OrthoDB" id="270970at2759"/>
<dbReference type="Gene3D" id="2.60.40.150">
    <property type="entry name" value="C2 domain"/>
    <property type="match status" value="1"/>
</dbReference>
<keyword evidence="2" id="KW-0106">Calcium</keyword>
<gene>
    <name evidence="4" type="ORF">LCOR_09811.1</name>
</gene>
<evidence type="ECO:0000259" key="3">
    <source>
        <dbReference type="PROSITE" id="PS50004"/>
    </source>
</evidence>
<sequence>MFLVEAQDLKKEDVVSDVSVRVRYCVIQELTILLPIRMMSTCKLALSNDVVILTHPLTFSLVYSEAWLNKNYKQKTGTIKNTSCPIWNETLVFPVEKGDKENKLYVRVLDKDVADSDKIGEGKLDFSNVYKEGTAPIDEWISLPTHFHLSDKGKVHLKVEFTPETEPAAATPATQTQQQ</sequence>
<dbReference type="InterPro" id="IPR035892">
    <property type="entry name" value="C2_domain_sf"/>
</dbReference>
<dbReference type="CDD" id="cd00030">
    <property type="entry name" value="C2"/>
    <property type="match status" value="1"/>
</dbReference>
<dbReference type="VEuPathDB" id="FungiDB:LCOR_09811.1"/>
<dbReference type="GO" id="GO:0016020">
    <property type="term" value="C:membrane"/>
    <property type="evidence" value="ECO:0007669"/>
    <property type="project" value="TreeGrafter"/>
</dbReference>
<dbReference type="GO" id="GO:0005509">
    <property type="term" value="F:calcium ion binding"/>
    <property type="evidence" value="ECO:0007669"/>
    <property type="project" value="TreeGrafter"/>
</dbReference>
<dbReference type="PANTHER" id="PTHR45911">
    <property type="entry name" value="C2 DOMAIN-CONTAINING PROTEIN"/>
    <property type="match status" value="1"/>
</dbReference>
<evidence type="ECO:0000313" key="5">
    <source>
        <dbReference type="Proteomes" id="UP000027586"/>
    </source>
</evidence>
<name>A0A068SCH9_9FUNG</name>
<keyword evidence="5" id="KW-1185">Reference proteome</keyword>
<evidence type="ECO:0000256" key="1">
    <source>
        <dbReference type="ARBA" id="ARBA00022723"/>
    </source>
</evidence>
<comment type="caution">
    <text evidence="4">The sequence shown here is derived from an EMBL/GenBank/DDBJ whole genome shotgun (WGS) entry which is preliminary data.</text>
</comment>
<dbReference type="Pfam" id="PF00168">
    <property type="entry name" value="C2"/>
    <property type="match status" value="1"/>
</dbReference>
<organism evidence="4 5">
    <name type="scientific">Lichtheimia corymbifera JMRC:FSU:9682</name>
    <dbReference type="NCBI Taxonomy" id="1263082"/>
    <lineage>
        <taxon>Eukaryota</taxon>
        <taxon>Fungi</taxon>
        <taxon>Fungi incertae sedis</taxon>
        <taxon>Mucoromycota</taxon>
        <taxon>Mucoromycotina</taxon>
        <taxon>Mucoromycetes</taxon>
        <taxon>Mucorales</taxon>
        <taxon>Lichtheimiaceae</taxon>
        <taxon>Lichtheimia</taxon>
    </lineage>
</organism>
<evidence type="ECO:0000313" key="4">
    <source>
        <dbReference type="EMBL" id="CDH58966.1"/>
    </source>
</evidence>
<accession>A0A068SCH9</accession>
<proteinExistence type="predicted"/>
<dbReference type="EMBL" id="CBTN010000063">
    <property type="protein sequence ID" value="CDH58966.1"/>
    <property type="molecule type" value="Genomic_DNA"/>
</dbReference>
<dbReference type="Proteomes" id="UP000027586">
    <property type="component" value="Unassembled WGS sequence"/>
</dbReference>
<dbReference type="InterPro" id="IPR000008">
    <property type="entry name" value="C2_dom"/>
</dbReference>
<dbReference type="AlphaFoldDB" id="A0A068SCH9"/>
<dbReference type="STRING" id="1263082.A0A068SCH9"/>
<reference evidence="4" key="1">
    <citation type="submission" date="2013-08" db="EMBL/GenBank/DDBJ databases">
        <title>Gene expansion shapes genome architecture in the human pathogen Lichtheimia corymbifera: an evolutionary genomics analysis in the ancient terrestrial Mucorales (Mucoromycotina).</title>
        <authorList>
            <person name="Schwartze V.U."/>
            <person name="Winter S."/>
            <person name="Shelest E."/>
            <person name="Marcet-Houben M."/>
            <person name="Horn F."/>
            <person name="Wehner S."/>
            <person name="Hoffmann K."/>
            <person name="Riege K."/>
            <person name="Sammeth M."/>
            <person name="Nowrousian M."/>
            <person name="Valiante V."/>
            <person name="Linde J."/>
            <person name="Jacobsen I.D."/>
            <person name="Marz M."/>
            <person name="Brakhage A.A."/>
            <person name="Gabaldon T."/>
            <person name="Bocker S."/>
            <person name="Voigt K."/>
        </authorList>
    </citation>
    <scope>NUCLEOTIDE SEQUENCE [LARGE SCALE GENOMIC DNA]</scope>
    <source>
        <strain evidence="4">FSU 9682</strain>
    </source>
</reference>
<protein>
    <recommendedName>
        <fullName evidence="3">C2 domain-containing protein</fullName>
    </recommendedName>
</protein>
<dbReference type="PANTHER" id="PTHR45911:SF4">
    <property type="entry name" value="MULTIPLE C2 AND TRANSMEMBRANE DOMAIN-CONTAINING PROTEIN"/>
    <property type="match status" value="1"/>
</dbReference>
<dbReference type="SMART" id="SM00239">
    <property type="entry name" value="C2"/>
    <property type="match status" value="1"/>
</dbReference>
<keyword evidence="1" id="KW-0479">Metal-binding</keyword>
<dbReference type="SUPFAM" id="SSF49562">
    <property type="entry name" value="C2 domain (Calcium/lipid-binding domain, CaLB)"/>
    <property type="match status" value="1"/>
</dbReference>